<evidence type="ECO:0000313" key="2">
    <source>
        <dbReference type="EMBL" id="KAH3698564.1"/>
    </source>
</evidence>
<organism evidence="2 3">
    <name type="scientific">Dreissena polymorpha</name>
    <name type="common">Zebra mussel</name>
    <name type="synonym">Mytilus polymorpha</name>
    <dbReference type="NCBI Taxonomy" id="45954"/>
    <lineage>
        <taxon>Eukaryota</taxon>
        <taxon>Metazoa</taxon>
        <taxon>Spiralia</taxon>
        <taxon>Lophotrochozoa</taxon>
        <taxon>Mollusca</taxon>
        <taxon>Bivalvia</taxon>
        <taxon>Autobranchia</taxon>
        <taxon>Heteroconchia</taxon>
        <taxon>Euheterodonta</taxon>
        <taxon>Imparidentia</taxon>
        <taxon>Neoheterodontei</taxon>
        <taxon>Myida</taxon>
        <taxon>Dreissenoidea</taxon>
        <taxon>Dreissenidae</taxon>
        <taxon>Dreissena</taxon>
    </lineage>
</organism>
<feature type="compositionally biased region" description="Basic and acidic residues" evidence="1">
    <location>
        <begin position="80"/>
        <end position="89"/>
    </location>
</feature>
<dbReference type="EMBL" id="JAIWYP010000016">
    <property type="protein sequence ID" value="KAH3698564.1"/>
    <property type="molecule type" value="Genomic_DNA"/>
</dbReference>
<accession>A0A9D3YH87</accession>
<keyword evidence="3" id="KW-1185">Reference proteome</keyword>
<sequence>MFTNTVVCPITFFLCDRKGAKLVRSHHPRKWVGLKPPPNKDNVKLPQQQMPNCSAQEARFTATIFMHDDDEDDDDEDDDEVKKAAKDQDLRGYSKLTKAELIARLSARNNEDDDVWKDARGDARADDVWEDARDDARAEPTQKGYLIGLLDL</sequence>
<name>A0A9D3YH87_DREPO</name>
<comment type="caution">
    <text evidence="2">The sequence shown here is derived from an EMBL/GenBank/DDBJ whole genome shotgun (WGS) entry which is preliminary data.</text>
</comment>
<proteinExistence type="predicted"/>
<dbReference type="AlphaFoldDB" id="A0A9D3YH87"/>
<gene>
    <name evidence="2" type="ORF">DPMN_086100</name>
</gene>
<evidence type="ECO:0008006" key="4">
    <source>
        <dbReference type="Google" id="ProtNLM"/>
    </source>
</evidence>
<reference evidence="2" key="1">
    <citation type="journal article" date="2019" name="bioRxiv">
        <title>The Genome of the Zebra Mussel, Dreissena polymorpha: A Resource for Invasive Species Research.</title>
        <authorList>
            <person name="McCartney M.A."/>
            <person name="Auch B."/>
            <person name="Kono T."/>
            <person name="Mallez S."/>
            <person name="Zhang Y."/>
            <person name="Obille A."/>
            <person name="Becker A."/>
            <person name="Abrahante J.E."/>
            <person name="Garbe J."/>
            <person name="Badalamenti J.P."/>
            <person name="Herman A."/>
            <person name="Mangelson H."/>
            <person name="Liachko I."/>
            <person name="Sullivan S."/>
            <person name="Sone E.D."/>
            <person name="Koren S."/>
            <person name="Silverstein K.A.T."/>
            <person name="Beckman K.B."/>
            <person name="Gohl D.M."/>
        </authorList>
    </citation>
    <scope>NUCLEOTIDE SEQUENCE</scope>
    <source>
        <strain evidence="2">Duluth1</strain>
        <tissue evidence="2">Whole animal</tissue>
    </source>
</reference>
<reference evidence="2" key="2">
    <citation type="submission" date="2020-11" db="EMBL/GenBank/DDBJ databases">
        <authorList>
            <person name="McCartney M.A."/>
            <person name="Auch B."/>
            <person name="Kono T."/>
            <person name="Mallez S."/>
            <person name="Becker A."/>
            <person name="Gohl D.M."/>
            <person name="Silverstein K.A.T."/>
            <person name="Koren S."/>
            <person name="Bechman K.B."/>
            <person name="Herman A."/>
            <person name="Abrahante J.E."/>
            <person name="Garbe J."/>
        </authorList>
    </citation>
    <scope>NUCLEOTIDE SEQUENCE</scope>
    <source>
        <strain evidence="2">Duluth1</strain>
        <tissue evidence="2">Whole animal</tissue>
    </source>
</reference>
<evidence type="ECO:0000256" key="1">
    <source>
        <dbReference type="SAM" id="MobiDB-lite"/>
    </source>
</evidence>
<evidence type="ECO:0000313" key="3">
    <source>
        <dbReference type="Proteomes" id="UP000828390"/>
    </source>
</evidence>
<dbReference type="Proteomes" id="UP000828390">
    <property type="component" value="Unassembled WGS sequence"/>
</dbReference>
<protein>
    <recommendedName>
        <fullName evidence="4">Rho termination factor N-terminal domain-containing protein</fullName>
    </recommendedName>
</protein>
<feature type="compositionally biased region" description="Acidic residues" evidence="1">
    <location>
        <begin position="68"/>
        <end position="79"/>
    </location>
</feature>
<feature type="region of interest" description="Disordered" evidence="1">
    <location>
        <begin position="68"/>
        <end position="89"/>
    </location>
</feature>